<dbReference type="PANTHER" id="PTHR44688:SF16">
    <property type="entry name" value="DNA-BINDING TRANSCRIPTIONAL ACTIVATOR DEVR_DOSR"/>
    <property type="match status" value="1"/>
</dbReference>
<evidence type="ECO:0000256" key="2">
    <source>
        <dbReference type="ARBA" id="ARBA00023125"/>
    </source>
</evidence>
<dbReference type="Pfam" id="PF03472">
    <property type="entry name" value="Autoind_bind"/>
    <property type="match status" value="1"/>
</dbReference>
<evidence type="ECO:0000256" key="3">
    <source>
        <dbReference type="ARBA" id="ARBA00023163"/>
    </source>
</evidence>
<dbReference type="Proteomes" id="UP000319949">
    <property type="component" value="Unassembled WGS sequence"/>
</dbReference>
<protein>
    <submittedName>
        <fullName evidence="5">LuxR family transcriptional activator of conjugal transfer of Ti plasmids</fullName>
    </submittedName>
</protein>
<dbReference type="SUPFAM" id="SSF75516">
    <property type="entry name" value="Pheromone-binding domain of LuxR-like quorum-sensing transcription factors"/>
    <property type="match status" value="1"/>
</dbReference>
<dbReference type="PRINTS" id="PR00038">
    <property type="entry name" value="HTHLUXR"/>
</dbReference>
<comment type="caution">
    <text evidence="5">The sequence shown here is derived from an EMBL/GenBank/DDBJ whole genome shotgun (WGS) entry which is preliminary data.</text>
</comment>
<dbReference type="Pfam" id="PF00196">
    <property type="entry name" value="GerE"/>
    <property type="match status" value="1"/>
</dbReference>
<evidence type="ECO:0000313" key="6">
    <source>
        <dbReference type="Proteomes" id="UP000319949"/>
    </source>
</evidence>
<dbReference type="CDD" id="cd06170">
    <property type="entry name" value="LuxR_C_like"/>
    <property type="match status" value="1"/>
</dbReference>
<name>A0A560E2Q9_9BRAD</name>
<proteinExistence type="predicted"/>
<evidence type="ECO:0000259" key="4">
    <source>
        <dbReference type="PROSITE" id="PS50043"/>
    </source>
</evidence>
<dbReference type="InterPro" id="IPR016032">
    <property type="entry name" value="Sig_transdc_resp-reg_C-effctor"/>
</dbReference>
<keyword evidence="6" id="KW-1185">Reference proteome</keyword>
<dbReference type="EMBL" id="VITK01000002">
    <property type="protein sequence ID" value="TWB03666.1"/>
    <property type="molecule type" value="Genomic_DNA"/>
</dbReference>
<dbReference type="Gene3D" id="3.30.450.80">
    <property type="entry name" value="Transcription factor LuxR-like, autoinducer-binding domain"/>
    <property type="match status" value="1"/>
</dbReference>
<dbReference type="Gene3D" id="1.10.10.10">
    <property type="entry name" value="Winged helix-like DNA-binding domain superfamily/Winged helix DNA-binding domain"/>
    <property type="match status" value="1"/>
</dbReference>
<keyword evidence="2" id="KW-0238">DNA-binding</keyword>
<reference evidence="5 6" key="1">
    <citation type="submission" date="2019-06" db="EMBL/GenBank/DDBJ databases">
        <title>Genomic Encyclopedia of Type Strains, Phase IV (KMG-V): Genome sequencing to study the core and pangenomes of soil and plant-associated prokaryotes.</title>
        <authorList>
            <person name="Whitman W."/>
        </authorList>
    </citation>
    <scope>NUCLEOTIDE SEQUENCE [LARGE SCALE GENOMIC DNA]</scope>
    <source>
        <strain evidence="5 6">BR 510</strain>
    </source>
</reference>
<dbReference type="InterPro" id="IPR036693">
    <property type="entry name" value="TF_LuxR_autoind-bd_dom_sf"/>
</dbReference>
<keyword evidence="1" id="KW-0805">Transcription regulation</keyword>
<accession>A0A560E2Q9</accession>
<evidence type="ECO:0000256" key="1">
    <source>
        <dbReference type="ARBA" id="ARBA00023015"/>
    </source>
</evidence>
<dbReference type="InterPro" id="IPR000792">
    <property type="entry name" value="Tscrpt_reg_LuxR_C"/>
</dbReference>
<evidence type="ECO:0000313" key="5">
    <source>
        <dbReference type="EMBL" id="TWB03666.1"/>
    </source>
</evidence>
<dbReference type="AlphaFoldDB" id="A0A560E2Q9"/>
<dbReference type="GO" id="GO:0003677">
    <property type="term" value="F:DNA binding"/>
    <property type="evidence" value="ECO:0007669"/>
    <property type="project" value="UniProtKB-KW"/>
</dbReference>
<feature type="domain" description="HTH luxR-type" evidence="4">
    <location>
        <begin position="174"/>
        <end position="239"/>
    </location>
</feature>
<dbReference type="SUPFAM" id="SSF46894">
    <property type="entry name" value="C-terminal effector domain of the bipartite response regulators"/>
    <property type="match status" value="1"/>
</dbReference>
<dbReference type="InterPro" id="IPR005143">
    <property type="entry name" value="TF_LuxR_autoind-bd_dom"/>
</dbReference>
<gene>
    <name evidence="5" type="ORF">FBZ96_102139</name>
</gene>
<dbReference type="RefSeq" id="WP_063684684.1">
    <property type="nucleotide sequence ID" value="NZ_LVEM01000001.1"/>
</dbReference>
<sequence length="242" mass="27572">MDWTENIFQEFVDALQTAMDENEFERIATRACHGLGFRWFAYLSIVDSSLKLISSYPRSWTNRYLRLQYQRLDPVVLRARTEHAMFTWGASSGSIRPRDRQQLRFFDEAMRFGIKAGITVPIRAGFGRMAAFTVATDDSLMEQGHLLATSQDVVQLLGLYFHTHLRGRLAMNEDPQRVQVLSQRERQCLAWAALGKTVSETAEILAITARTVAFHLENARRKLGAASIAHCVALAIRQRLLP</sequence>
<organism evidence="5 6">
    <name type="scientific">Bradyrhizobium stylosanthis</name>
    <dbReference type="NCBI Taxonomy" id="1803665"/>
    <lineage>
        <taxon>Bacteria</taxon>
        <taxon>Pseudomonadati</taxon>
        <taxon>Pseudomonadota</taxon>
        <taxon>Alphaproteobacteria</taxon>
        <taxon>Hyphomicrobiales</taxon>
        <taxon>Nitrobacteraceae</taxon>
        <taxon>Bradyrhizobium</taxon>
    </lineage>
</organism>
<dbReference type="PROSITE" id="PS50043">
    <property type="entry name" value="HTH_LUXR_2"/>
    <property type="match status" value="1"/>
</dbReference>
<dbReference type="PANTHER" id="PTHR44688">
    <property type="entry name" value="DNA-BINDING TRANSCRIPTIONAL ACTIVATOR DEVR_DOSR"/>
    <property type="match status" value="1"/>
</dbReference>
<dbReference type="SMART" id="SM00421">
    <property type="entry name" value="HTH_LUXR"/>
    <property type="match status" value="1"/>
</dbReference>
<dbReference type="InterPro" id="IPR036388">
    <property type="entry name" value="WH-like_DNA-bd_sf"/>
</dbReference>
<keyword evidence="3" id="KW-0804">Transcription</keyword>
<dbReference type="GO" id="GO:0006355">
    <property type="term" value="P:regulation of DNA-templated transcription"/>
    <property type="evidence" value="ECO:0007669"/>
    <property type="project" value="InterPro"/>
</dbReference>
<dbReference type="STRING" id="1803665.GCA_001641335_02385"/>